<keyword evidence="4" id="KW-1185">Reference proteome</keyword>
<feature type="region of interest" description="Disordered" evidence="2">
    <location>
        <begin position="888"/>
        <end position="911"/>
    </location>
</feature>
<proteinExistence type="predicted"/>
<organism evidence="3 4">
    <name type="scientific">Cotesia typhae</name>
    <dbReference type="NCBI Taxonomy" id="2053667"/>
    <lineage>
        <taxon>Eukaryota</taxon>
        <taxon>Metazoa</taxon>
        <taxon>Ecdysozoa</taxon>
        <taxon>Arthropoda</taxon>
        <taxon>Hexapoda</taxon>
        <taxon>Insecta</taxon>
        <taxon>Pterygota</taxon>
        <taxon>Neoptera</taxon>
        <taxon>Endopterygota</taxon>
        <taxon>Hymenoptera</taxon>
        <taxon>Apocrita</taxon>
        <taxon>Ichneumonoidea</taxon>
        <taxon>Braconidae</taxon>
        <taxon>Microgastrinae</taxon>
        <taxon>Cotesia</taxon>
    </lineage>
</organism>
<feature type="compositionally biased region" description="Polar residues" evidence="2">
    <location>
        <begin position="315"/>
        <end position="339"/>
    </location>
</feature>
<evidence type="ECO:0000256" key="2">
    <source>
        <dbReference type="SAM" id="MobiDB-lite"/>
    </source>
</evidence>
<dbReference type="Proteomes" id="UP000729913">
    <property type="component" value="Unassembled WGS sequence"/>
</dbReference>
<dbReference type="OrthoDB" id="6158299at2759"/>
<feature type="region of interest" description="Disordered" evidence="2">
    <location>
        <begin position="477"/>
        <end position="499"/>
    </location>
</feature>
<evidence type="ECO:0000256" key="1">
    <source>
        <dbReference type="SAM" id="Coils"/>
    </source>
</evidence>
<name>A0A8J5QZI7_9HYME</name>
<protein>
    <submittedName>
        <fullName evidence="3">Uncharacterized protein</fullName>
    </submittedName>
</protein>
<reference evidence="3" key="2">
    <citation type="submission" date="2021-04" db="EMBL/GenBank/DDBJ databases">
        <title>Genome-wide patterns of bracovirus chromosomal integration into multiple host tissues during parasitism.</title>
        <authorList>
            <person name="Chebbi M.A.C."/>
        </authorList>
    </citation>
    <scope>NUCLEOTIDE SEQUENCE</scope>
    <source>
        <tissue evidence="3">Whole body</tissue>
    </source>
</reference>
<gene>
    <name evidence="3" type="ORF">G9C98_007629</name>
</gene>
<dbReference type="EMBL" id="JAAOIC020000067">
    <property type="protein sequence ID" value="KAG8034553.1"/>
    <property type="molecule type" value="Genomic_DNA"/>
</dbReference>
<evidence type="ECO:0000313" key="3">
    <source>
        <dbReference type="EMBL" id="KAG8034553.1"/>
    </source>
</evidence>
<feature type="region of interest" description="Disordered" evidence="2">
    <location>
        <begin position="380"/>
        <end position="400"/>
    </location>
</feature>
<reference evidence="3" key="1">
    <citation type="submission" date="2020-03" db="EMBL/GenBank/DDBJ databases">
        <authorList>
            <person name="Chebbi M.A."/>
            <person name="Drezen J.M."/>
        </authorList>
    </citation>
    <scope>NUCLEOTIDE SEQUENCE</scope>
    <source>
        <tissue evidence="3">Whole body</tissue>
    </source>
</reference>
<feature type="coiled-coil region" evidence="1">
    <location>
        <begin position="139"/>
        <end position="166"/>
    </location>
</feature>
<feature type="compositionally biased region" description="Low complexity" evidence="2">
    <location>
        <begin position="484"/>
        <end position="497"/>
    </location>
</feature>
<comment type="caution">
    <text evidence="3">The sequence shown here is derived from an EMBL/GenBank/DDBJ whole genome shotgun (WGS) entry which is preliminary data.</text>
</comment>
<sequence>MYGDAITGMYVRCTIGIDRKPKYKLTGSLCAFSANVNSRRNYCDSDSSLGKTSVAIRLFNKPEQFLLRIIESWVVGNLEDWIEDPRTWDNIYYSRLGDEFWSWLSSLNVACIAITCALALARRCMLLDQNEFVYMETEVRSLKQELTSTRDALKSATKRCRELVRELDSLHVCHESERNLRDQQFSKILRALLILESRLRQEQKSIRQQLCEKDTVIRNQQIEIAQLRRYTKNYLKNKRELDSYINSEDVTISKTSEATDNIRSSLNDSNVGKEIQQLKREIIIKLNCEEDQILKNKEFGVKKTDSFAGSDVSKESVTSENTDASIVTTTTEGSPSLLSTEGFCEGESSDLSPGSTLNKSSRRIISESDTQVTRSLRENAFNFKDSNRHQNDDDDDEDDDQVISQRRLGIIRSEPLEIYDNEVTKISRSDSKDDGMDCNFASDEDDEPIYVNACAGNDNKLKNNNVLSFREERGVANSDDNRLNNNNNNNNISSNNNNEEKIEEEKCMEETSGNWYSDPDEDRITEEVIQNNSYRPNSNHNSVLECVNQILLRDREEEENVRSIPRTFKHKGRIVRFQPARLSDIESVGSEMERKNSEEAIMDKESEVGADDEYGMRIISPNIMRITSSESNEEELDTMGAIPIAIIEPQVDIDAQSVISSVSSASPELSVKSKSSNRSSSPILRLERIEEKTCMSMSSKGLTIAKNLDYEDIESLPEIISPLPKTPPALPPKPQFRNNTLVLKKIPSPSFLIDETRKKHSGLSAPGYVRKIFGISTPSKSLSSSSKSLLFDNDHLNKSLTRSPGLNFINNNSFKEGIFRSPKKDKQKDLYRENQKIPRVPNMVRHFEEFKIGSDINSRCKKSKDRVSQFEIEEMDIRQNFEEFNLDECDLSDDPDRPEGDGSDRLGNLGLSKHQDDDIYCVIDNNNSSSSANSNSNSSGIYDHFLEATGL</sequence>
<keyword evidence="1" id="KW-0175">Coiled coil</keyword>
<dbReference type="AlphaFoldDB" id="A0A8J5QZI7"/>
<feature type="compositionally biased region" description="Polar residues" evidence="2">
    <location>
        <begin position="349"/>
        <end position="359"/>
    </location>
</feature>
<accession>A0A8J5QZI7</accession>
<feature type="non-terminal residue" evidence="3">
    <location>
        <position position="1"/>
    </location>
</feature>
<evidence type="ECO:0000313" key="4">
    <source>
        <dbReference type="Proteomes" id="UP000729913"/>
    </source>
</evidence>
<feature type="region of interest" description="Disordered" evidence="2">
    <location>
        <begin position="310"/>
        <end position="362"/>
    </location>
</feature>
<feature type="compositionally biased region" description="Basic and acidic residues" evidence="2">
    <location>
        <begin position="894"/>
        <end position="904"/>
    </location>
</feature>